<evidence type="ECO:0000256" key="1">
    <source>
        <dbReference type="ARBA" id="ARBA00022801"/>
    </source>
</evidence>
<dbReference type="InterPro" id="IPR052016">
    <property type="entry name" value="Bact_Sigma-Reg"/>
</dbReference>
<dbReference type="AlphaFoldDB" id="A0A2K8UA40"/>
<keyword evidence="2" id="KW-0597">Phosphoprotein</keyword>
<dbReference type="PROSITE" id="PS50110">
    <property type="entry name" value="RESPONSE_REGULATORY"/>
    <property type="match status" value="1"/>
</dbReference>
<proteinExistence type="predicted"/>
<dbReference type="InterPro" id="IPR036890">
    <property type="entry name" value="HATPase_C_sf"/>
</dbReference>
<dbReference type="InterPro" id="IPR011006">
    <property type="entry name" value="CheY-like_superfamily"/>
</dbReference>
<dbReference type="SUPFAM" id="SSF55874">
    <property type="entry name" value="ATPase domain of HSP90 chaperone/DNA topoisomerase II/histidine kinase"/>
    <property type="match status" value="1"/>
</dbReference>
<dbReference type="SUPFAM" id="SSF52172">
    <property type="entry name" value="CheY-like"/>
    <property type="match status" value="1"/>
</dbReference>
<evidence type="ECO:0000256" key="2">
    <source>
        <dbReference type="PROSITE-ProRule" id="PRU00169"/>
    </source>
</evidence>
<keyword evidence="5" id="KW-1185">Reference proteome</keyword>
<evidence type="ECO:0000259" key="3">
    <source>
        <dbReference type="PROSITE" id="PS50110"/>
    </source>
</evidence>
<reference evidence="4 5" key="1">
    <citation type="submission" date="2017-03" db="EMBL/GenBank/DDBJ databases">
        <title>Complete genome sequence of Candidatus 'Thiodictyon syntrophicum' sp. nov. strain Cad16T, a photolithoautotroph purple sulfur bacterium isolated from an alpine meromictic lake.</title>
        <authorList>
            <person name="Luedin S.M."/>
            <person name="Pothier J.F."/>
            <person name="Danza F."/>
            <person name="Storelli N."/>
            <person name="Wittwer M."/>
            <person name="Tonolla M."/>
        </authorList>
    </citation>
    <scope>NUCLEOTIDE SEQUENCE [LARGE SCALE GENOMIC DNA]</scope>
    <source>
        <strain evidence="4 5">Cad16T</strain>
    </source>
</reference>
<dbReference type="SUPFAM" id="SSF81606">
    <property type="entry name" value="PP2C-like"/>
    <property type="match status" value="1"/>
</dbReference>
<dbReference type="Gene3D" id="3.40.50.2300">
    <property type="match status" value="1"/>
</dbReference>
<dbReference type="Pfam" id="PF07228">
    <property type="entry name" value="SpoIIE"/>
    <property type="match status" value="1"/>
</dbReference>
<name>A0A2K8UA40_9GAMM</name>
<dbReference type="SMART" id="SM00448">
    <property type="entry name" value="REC"/>
    <property type="match status" value="1"/>
</dbReference>
<dbReference type="RefSeq" id="WP_100920180.1">
    <property type="nucleotide sequence ID" value="NZ_CP020370.1"/>
</dbReference>
<dbReference type="GO" id="GO:0016791">
    <property type="term" value="F:phosphatase activity"/>
    <property type="evidence" value="ECO:0007669"/>
    <property type="project" value="TreeGrafter"/>
</dbReference>
<dbReference type="InterPro" id="IPR003594">
    <property type="entry name" value="HATPase_dom"/>
</dbReference>
<dbReference type="InterPro" id="IPR001789">
    <property type="entry name" value="Sig_transdc_resp-reg_receiver"/>
</dbReference>
<dbReference type="Proteomes" id="UP000232638">
    <property type="component" value="Chromosome"/>
</dbReference>
<dbReference type="KEGG" id="tsy:THSYN_16870"/>
<dbReference type="GO" id="GO:0000160">
    <property type="term" value="P:phosphorelay signal transduction system"/>
    <property type="evidence" value="ECO:0007669"/>
    <property type="project" value="InterPro"/>
</dbReference>
<dbReference type="PANTHER" id="PTHR43156">
    <property type="entry name" value="STAGE II SPORULATION PROTEIN E-RELATED"/>
    <property type="match status" value="1"/>
</dbReference>
<dbReference type="SMART" id="SM00331">
    <property type="entry name" value="PP2C_SIG"/>
    <property type="match status" value="1"/>
</dbReference>
<keyword evidence="1" id="KW-0378">Hydrolase</keyword>
<evidence type="ECO:0000313" key="5">
    <source>
        <dbReference type="Proteomes" id="UP000232638"/>
    </source>
</evidence>
<dbReference type="Pfam" id="PF13581">
    <property type="entry name" value="HATPase_c_2"/>
    <property type="match status" value="1"/>
</dbReference>
<dbReference type="CDD" id="cd16936">
    <property type="entry name" value="HATPase_RsbW-like"/>
    <property type="match status" value="1"/>
</dbReference>
<feature type="modified residue" description="4-aspartylphosphate" evidence="2">
    <location>
        <position position="194"/>
    </location>
</feature>
<dbReference type="OrthoDB" id="9811749at2"/>
<protein>
    <recommendedName>
        <fullName evidence="3">Response regulatory domain-containing protein</fullName>
    </recommendedName>
</protein>
<gene>
    <name evidence="4" type="ORF">THSYN_16870</name>
</gene>
<accession>A0A2K8UA40</accession>
<dbReference type="EMBL" id="CP020370">
    <property type="protein sequence ID" value="AUB82450.1"/>
    <property type="molecule type" value="Genomic_DNA"/>
</dbReference>
<dbReference type="InterPro" id="IPR001932">
    <property type="entry name" value="PPM-type_phosphatase-like_dom"/>
</dbReference>
<evidence type="ECO:0000313" key="4">
    <source>
        <dbReference type="EMBL" id="AUB82450.1"/>
    </source>
</evidence>
<organism evidence="4 5">
    <name type="scientific">Candidatus Thiodictyon syntrophicum</name>
    <dbReference type="NCBI Taxonomy" id="1166950"/>
    <lineage>
        <taxon>Bacteria</taxon>
        <taxon>Pseudomonadati</taxon>
        <taxon>Pseudomonadota</taxon>
        <taxon>Gammaproteobacteria</taxon>
        <taxon>Chromatiales</taxon>
        <taxon>Chromatiaceae</taxon>
        <taxon>Thiodictyon</taxon>
    </lineage>
</organism>
<sequence>MIRTNLQTFEVRANLEGVRELRRKVALGLGCTGLPEARQNETLVAVSELATNLVQHSAPPPRWIRVLLSRERGDWRLELADNGAPLLDWRARLTTGAIDGADCLAEDHGRGLALVAAMFPDARYEPGESAREFNRWRLGLGESSVVVAVIDDDPLQLRVIAAYLADSYQVISFSAPLVAVERLRRAPPDLVLADIRMPELDGLELRRRLAEDPATELVPFIFMTESRDEVVREQADLLGIDDFLLKPVRKRQLIAAVQRTLFRSRSLRARLGHRIDAAITEALKPKLPAELGSWRAVVRSVAAEAGGGDFVSFTQGPDCAALVLVDVMGHGVAAKFFAHAHAGYIGGLLHSRPDAWEPASLCRAISQRVFDDKLNQYSLLTCVAVRLTHGGGVEIACAGHPAPLLLDALGAHQLDIGGALPGLQSEPVYDTLSLTLKPGERLLLFTDGLFEGAFTAPGRNALELDLLATAKQGLAAPLADLADALMATFYAAAGDTPRDDATLIILEPSSP</sequence>
<feature type="domain" description="Response regulatory" evidence="3">
    <location>
        <begin position="146"/>
        <end position="261"/>
    </location>
</feature>
<dbReference type="InterPro" id="IPR036457">
    <property type="entry name" value="PPM-type-like_dom_sf"/>
</dbReference>
<dbReference type="Gene3D" id="3.30.565.10">
    <property type="entry name" value="Histidine kinase-like ATPase, C-terminal domain"/>
    <property type="match status" value="1"/>
</dbReference>
<dbReference type="Pfam" id="PF00072">
    <property type="entry name" value="Response_reg"/>
    <property type="match status" value="1"/>
</dbReference>
<dbReference type="PANTHER" id="PTHR43156:SF2">
    <property type="entry name" value="STAGE II SPORULATION PROTEIN E"/>
    <property type="match status" value="1"/>
</dbReference>
<dbReference type="Gene3D" id="3.60.40.10">
    <property type="entry name" value="PPM-type phosphatase domain"/>
    <property type="match status" value="1"/>
</dbReference>